<organism evidence="2 3">
    <name type="scientific">Maribacter luteus</name>
    <dbReference type="NCBI Taxonomy" id="2594478"/>
    <lineage>
        <taxon>Bacteria</taxon>
        <taxon>Pseudomonadati</taxon>
        <taxon>Bacteroidota</taxon>
        <taxon>Flavobacteriia</taxon>
        <taxon>Flavobacteriales</taxon>
        <taxon>Flavobacteriaceae</taxon>
        <taxon>Maribacter</taxon>
    </lineage>
</organism>
<gene>
    <name evidence="2" type="ORF">GJ691_00270</name>
</gene>
<dbReference type="InterPro" id="IPR027417">
    <property type="entry name" value="P-loop_NTPase"/>
</dbReference>
<accession>A0A6I2MMU0</accession>
<dbReference type="CDD" id="cd19481">
    <property type="entry name" value="RecA-like_protease"/>
    <property type="match status" value="1"/>
</dbReference>
<evidence type="ECO:0000259" key="1">
    <source>
        <dbReference type="SMART" id="SM00382"/>
    </source>
</evidence>
<evidence type="ECO:0000313" key="3">
    <source>
        <dbReference type="Proteomes" id="UP000443153"/>
    </source>
</evidence>
<dbReference type="InterPro" id="IPR003959">
    <property type="entry name" value="ATPase_AAA_core"/>
</dbReference>
<dbReference type="InterPro" id="IPR003593">
    <property type="entry name" value="AAA+_ATPase"/>
</dbReference>
<dbReference type="RefSeq" id="WP_154362585.1">
    <property type="nucleotide sequence ID" value="NZ_WKJH01000001.1"/>
</dbReference>
<reference evidence="2 3" key="1">
    <citation type="submission" date="2019-11" db="EMBL/GenBank/DDBJ databases">
        <title>Maribacter lutea sp. nov., a marine bacterium isolated from intertidal sand.</title>
        <authorList>
            <person name="Liu A."/>
        </authorList>
    </citation>
    <scope>NUCLEOTIDE SEQUENCE [LARGE SCALE GENOMIC DNA]</scope>
    <source>
        <strain evidence="2 3">RZ05</strain>
    </source>
</reference>
<sequence length="550" mass="64393">MEHIILKDIIKFSKRVKGCKLKKQLLDSEEDFLSRIDDYFRTTRFQSLILVAVFELNSEDNYPDYAELATFLKCSAIELFVFKKEIEAMYDKGILENESRIVFSRINNTRFKISERVKNAIIENKPFSPPEPTKMTPIQIVVWVKDLIEARRLEDGNILELRVEFRKIFMDYKETDFIKYLNGLKFNTKNLMAYLYVIAHNVQGNRDCELQRFSKGFFQDITDQLFYEKEILDKKNQLIKLDYFVLNDDSFYSSASVSLTERSSKELEPFKIPIRLKNQEKNVQLIYPNQVFKKKLFFDSVTDKEMDSITRSLKPIKYKKIINSLKSEGLRTGICTLFYGDPGTGKTEGVYQIAKASGRPMWKVELSELKSMWYGESQKLVKALFKNYEALCRKEKVTPILLLNEADAILGKRIAQNRSGVEKEDNAIQNIFLDCLENFEGILFATTNLEESLDEAFERRFLFKVRFNKPNKMSQSKIWNNGLHGISKTTSNYLATNFDLTGGEIENVIRKFKMARVLNPEIDIKEKLVQLCQSERFDERNQRTRIGFNF</sequence>
<dbReference type="GO" id="GO:0005524">
    <property type="term" value="F:ATP binding"/>
    <property type="evidence" value="ECO:0007669"/>
    <property type="project" value="InterPro"/>
</dbReference>
<dbReference type="PANTHER" id="PTHR46411">
    <property type="entry name" value="FAMILY ATPASE, PUTATIVE-RELATED"/>
    <property type="match status" value="1"/>
</dbReference>
<feature type="domain" description="AAA+ ATPase" evidence="1">
    <location>
        <begin position="332"/>
        <end position="471"/>
    </location>
</feature>
<dbReference type="PANTHER" id="PTHR46411:SF3">
    <property type="entry name" value="AAA+ ATPASE DOMAIN-CONTAINING PROTEIN"/>
    <property type="match status" value="1"/>
</dbReference>
<dbReference type="AlphaFoldDB" id="A0A6I2MMU0"/>
<dbReference type="SUPFAM" id="SSF52540">
    <property type="entry name" value="P-loop containing nucleoside triphosphate hydrolases"/>
    <property type="match status" value="1"/>
</dbReference>
<dbReference type="EMBL" id="WKJH01000001">
    <property type="protein sequence ID" value="MRX62586.1"/>
    <property type="molecule type" value="Genomic_DNA"/>
</dbReference>
<comment type="caution">
    <text evidence="2">The sequence shown here is derived from an EMBL/GenBank/DDBJ whole genome shotgun (WGS) entry which is preliminary data.</text>
</comment>
<dbReference type="OrthoDB" id="7438987at2"/>
<name>A0A6I2MMU0_9FLAO</name>
<dbReference type="Pfam" id="PF00004">
    <property type="entry name" value="AAA"/>
    <property type="match status" value="1"/>
</dbReference>
<dbReference type="Gene3D" id="3.40.50.300">
    <property type="entry name" value="P-loop containing nucleotide triphosphate hydrolases"/>
    <property type="match status" value="1"/>
</dbReference>
<keyword evidence="3" id="KW-1185">Reference proteome</keyword>
<dbReference type="GO" id="GO:0016887">
    <property type="term" value="F:ATP hydrolysis activity"/>
    <property type="evidence" value="ECO:0007669"/>
    <property type="project" value="InterPro"/>
</dbReference>
<proteinExistence type="predicted"/>
<dbReference type="Proteomes" id="UP000443153">
    <property type="component" value="Unassembled WGS sequence"/>
</dbReference>
<evidence type="ECO:0000313" key="2">
    <source>
        <dbReference type="EMBL" id="MRX62586.1"/>
    </source>
</evidence>
<dbReference type="SMART" id="SM00382">
    <property type="entry name" value="AAA"/>
    <property type="match status" value="1"/>
</dbReference>
<protein>
    <submittedName>
        <fullName evidence="2">AAA family ATPase</fullName>
    </submittedName>
</protein>